<dbReference type="Proteomes" id="UP000176204">
    <property type="component" value="Chromosome I"/>
</dbReference>
<evidence type="ECO:0000256" key="6">
    <source>
        <dbReference type="ARBA" id="ARBA00022989"/>
    </source>
</evidence>
<keyword evidence="12" id="KW-1185">Reference proteome</keyword>
<dbReference type="PATRIC" id="fig|1679444.3.peg.700"/>
<dbReference type="InterPro" id="IPR001173">
    <property type="entry name" value="Glyco_trans_2-like"/>
</dbReference>
<dbReference type="AlphaFoldDB" id="A0A1C7PFS8"/>
<dbReference type="InterPro" id="IPR029044">
    <property type="entry name" value="Nucleotide-diphossugar_trans"/>
</dbReference>
<evidence type="ECO:0000256" key="1">
    <source>
        <dbReference type="ARBA" id="ARBA00004651"/>
    </source>
</evidence>
<protein>
    <submittedName>
        <fullName evidence="11">Nucleotide-diphospho-sugar transferases</fullName>
    </submittedName>
</protein>
<dbReference type="Gene3D" id="3.90.550.10">
    <property type="entry name" value="Spore Coat Polysaccharide Biosynthesis Protein SpsA, Chain A"/>
    <property type="match status" value="1"/>
</dbReference>
<dbReference type="EMBL" id="LT629973">
    <property type="protein sequence ID" value="SEH84791.1"/>
    <property type="molecule type" value="Genomic_DNA"/>
</dbReference>
<organism evidence="11 12">
    <name type="scientific">Akkermansia glycaniphila</name>
    <dbReference type="NCBI Taxonomy" id="1679444"/>
    <lineage>
        <taxon>Bacteria</taxon>
        <taxon>Pseudomonadati</taxon>
        <taxon>Verrucomicrobiota</taxon>
        <taxon>Verrucomicrobiia</taxon>
        <taxon>Verrucomicrobiales</taxon>
        <taxon>Akkermansiaceae</taxon>
        <taxon>Akkermansia</taxon>
    </lineage>
</organism>
<evidence type="ECO:0000259" key="10">
    <source>
        <dbReference type="Pfam" id="PF00535"/>
    </source>
</evidence>
<proteinExistence type="inferred from homology"/>
<comment type="subcellular location">
    <subcellularLocation>
        <location evidence="1">Cell membrane</location>
        <topology evidence="1">Multi-pass membrane protein</topology>
    </subcellularLocation>
</comment>
<keyword evidence="5 9" id="KW-0812">Transmembrane</keyword>
<evidence type="ECO:0000256" key="7">
    <source>
        <dbReference type="ARBA" id="ARBA00023136"/>
    </source>
</evidence>
<evidence type="ECO:0000256" key="4">
    <source>
        <dbReference type="ARBA" id="ARBA00022679"/>
    </source>
</evidence>
<dbReference type="Pfam" id="PF00535">
    <property type="entry name" value="Glycos_transf_2"/>
    <property type="match status" value="1"/>
</dbReference>
<dbReference type="STRING" id="1679444.PYTT_1186"/>
<keyword evidence="2" id="KW-1003">Cell membrane</keyword>
<name>A0A1C7PFS8_9BACT</name>
<reference evidence="12" key="1">
    <citation type="submission" date="2016-09" db="EMBL/GenBank/DDBJ databases">
        <authorList>
            <person name="Koehorst J."/>
        </authorList>
    </citation>
    <scope>NUCLEOTIDE SEQUENCE [LARGE SCALE GENOMIC DNA]</scope>
</reference>
<dbReference type="PANTHER" id="PTHR48090:SF8">
    <property type="entry name" value="GLYCOSYLTRANSFERASE CSBB-RELATED"/>
    <property type="match status" value="1"/>
</dbReference>
<dbReference type="PANTHER" id="PTHR48090">
    <property type="entry name" value="UNDECAPRENYL-PHOSPHATE 4-DEOXY-4-FORMAMIDO-L-ARABINOSE TRANSFERASE-RELATED"/>
    <property type="match status" value="1"/>
</dbReference>
<keyword evidence="6 9" id="KW-1133">Transmembrane helix</keyword>
<evidence type="ECO:0000256" key="2">
    <source>
        <dbReference type="ARBA" id="ARBA00022475"/>
    </source>
</evidence>
<dbReference type="GO" id="GO:0016757">
    <property type="term" value="F:glycosyltransferase activity"/>
    <property type="evidence" value="ECO:0007669"/>
    <property type="project" value="UniProtKB-KW"/>
</dbReference>
<feature type="domain" description="Glycosyltransferase 2-like" evidence="10">
    <location>
        <begin position="4"/>
        <end position="167"/>
    </location>
</feature>
<dbReference type="FunFam" id="3.90.550.10:FF:000079">
    <property type="entry name" value="Probable glycosyl transferase"/>
    <property type="match status" value="1"/>
</dbReference>
<evidence type="ECO:0000256" key="8">
    <source>
        <dbReference type="ARBA" id="ARBA00038152"/>
    </source>
</evidence>
<dbReference type="KEGG" id="agl:PYTT_1186"/>
<dbReference type="SUPFAM" id="SSF53448">
    <property type="entry name" value="Nucleotide-diphospho-sugar transferases"/>
    <property type="match status" value="1"/>
</dbReference>
<comment type="similarity">
    <text evidence="8">Belongs to the glycosyltransferase 2 family. GtrB subfamily.</text>
</comment>
<feature type="transmembrane region" description="Helical" evidence="9">
    <location>
        <begin position="261"/>
        <end position="290"/>
    </location>
</feature>
<evidence type="ECO:0000313" key="11">
    <source>
        <dbReference type="EMBL" id="SEH84791.1"/>
    </source>
</evidence>
<gene>
    <name evidence="11" type="ORF">PYTT_1186</name>
</gene>
<feature type="transmembrane region" description="Helical" evidence="9">
    <location>
        <begin position="228"/>
        <end position="255"/>
    </location>
</feature>
<keyword evidence="4 11" id="KW-0808">Transferase</keyword>
<accession>A0A1C7PFS8</accession>
<dbReference type="InterPro" id="IPR050256">
    <property type="entry name" value="Glycosyltransferase_2"/>
</dbReference>
<keyword evidence="7 9" id="KW-0472">Membrane</keyword>
<evidence type="ECO:0000313" key="12">
    <source>
        <dbReference type="Proteomes" id="UP000176204"/>
    </source>
</evidence>
<dbReference type="OrthoDB" id="9807778at2"/>
<keyword evidence="3" id="KW-0328">Glycosyltransferase</keyword>
<dbReference type="RefSeq" id="WP_067776104.1">
    <property type="nucleotide sequence ID" value="NZ_LIGX01000026.1"/>
</dbReference>
<evidence type="ECO:0000256" key="3">
    <source>
        <dbReference type="ARBA" id="ARBA00022676"/>
    </source>
</evidence>
<dbReference type="CDD" id="cd04187">
    <property type="entry name" value="DPM1_like_bac"/>
    <property type="match status" value="1"/>
</dbReference>
<sequence>MKLSLIVPCYNEAEVLPIFRKAVQDVRPQLRVDELEVVFVDDGSRDATLSILQQFNREDASLRYVSFSRNFGKEAAIYAGLQHAAGDLVCLMDADMQDPPSLLPEMVGACLDEGYDTVGTRRSTRSGEPPIRSFFARCFYRFINHISDTKLVDGARDYRLMRRPVVAAILAMPEYNRFSKGIFQWVGYKTKWLEYENVERAAGETKWSFWKLLKYSFEGIISFSTVPLALASFMGMLLCVIAMVTIVVLAVRHFLDPMTAVYGWTSLVCLIMFIGGVQLLCMGILGQYIAKAYLEVKKRPIYIVGGKSE</sequence>
<evidence type="ECO:0000256" key="9">
    <source>
        <dbReference type="SAM" id="Phobius"/>
    </source>
</evidence>
<dbReference type="GO" id="GO:0005886">
    <property type="term" value="C:plasma membrane"/>
    <property type="evidence" value="ECO:0007669"/>
    <property type="project" value="UniProtKB-SubCell"/>
</dbReference>
<evidence type="ECO:0000256" key="5">
    <source>
        <dbReference type="ARBA" id="ARBA00022692"/>
    </source>
</evidence>